<dbReference type="AlphaFoldDB" id="A0A4Y2CF69"/>
<proteinExistence type="predicted"/>
<dbReference type="EMBL" id="BGPR01000186">
    <property type="protein sequence ID" value="GBM03061.1"/>
    <property type="molecule type" value="Genomic_DNA"/>
</dbReference>
<sequence length="143" mass="17135">MDEVESLKKSLLRSQRSLFVWRRQETVRSQRLEERSSSRISLREDPYSLNFPVRYKFEKRKTILYGLNELWQSDLVDLQKLPRFNKGYRHILTIIEVTPRYLRAFPFKDKKASLRFSVKPLKRQSLRISKQIRVASLCPSCSV</sequence>
<evidence type="ECO:0000313" key="1">
    <source>
        <dbReference type="EMBL" id="GBM03061.1"/>
    </source>
</evidence>
<dbReference type="Proteomes" id="UP000499080">
    <property type="component" value="Unassembled WGS sequence"/>
</dbReference>
<comment type="caution">
    <text evidence="1">The sequence shown here is derived from an EMBL/GenBank/DDBJ whole genome shotgun (WGS) entry which is preliminary data.</text>
</comment>
<gene>
    <name evidence="1" type="ORF">AVEN_14569_1</name>
</gene>
<organism evidence="1 2">
    <name type="scientific">Araneus ventricosus</name>
    <name type="common">Orbweaver spider</name>
    <name type="synonym">Epeira ventricosa</name>
    <dbReference type="NCBI Taxonomy" id="182803"/>
    <lineage>
        <taxon>Eukaryota</taxon>
        <taxon>Metazoa</taxon>
        <taxon>Ecdysozoa</taxon>
        <taxon>Arthropoda</taxon>
        <taxon>Chelicerata</taxon>
        <taxon>Arachnida</taxon>
        <taxon>Araneae</taxon>
        <taxon>Araneomorphae</taxon>
        <taxon>Entelegynae</taxon>
        <taxon>Araneoidea</taxon>
        <taxon>Araneidae</taxon>
        <taxon>Araneus</taxon>
    </lineage>
</organism>
<reference evidence="1 2" key="1">
    <citation type="journal article" date="2019" name="Sci. Rep.">
        <title>Orb-weaving spider Araneus ventricosus genome elucidates the spidroin gene catalogue.</title>
        <authorList>
            <person name="Kono N."/>
            <person name="Nakamura H."/>
            <person name="Ohtoshi R."/>
            <person name="Moran D.A.P."/>
            <person name="Shinohara A."/>
            <person name="Yoshida Y."/>
            <person name="Fujiwara M."/>
            <person name="Mori M."/>
            <person name="Tomita M."/>
            <person name="Arakawa K."/>
        </authorList>
    </citation>
    <scope>NUCLEOTIDE SEQUENCE [LARGE SCALE GENOMIC DNA]</scope>
</reference>
<keyword evidence="2" id="KW-1185">Reference proteome</keyword>
<evidence type="ECO:0000313" key="2">
    <source>
        <dbReference type="Proteomes" id="UP000499080"/>
    </source>
</evidence>
<accession>A0A4Y2CF69</accession>
<dbReference type="OrthoDB" id="6343797at2759"/>
<protein>
    <submittedName>
        <fullName evidence="1">Uncharacterized protein</fullName>
    </submittedName>
</protein>
<dbReference type="PANTHER" id="PTHR46585">
    <property type="entry name" value="INTEGRASE CORE DOMAIN CONTAINING PROTEIN"/>
    <property type="match status" value="1"/>
</dbReference>
<name>A0A4Y2CF69_ARAVE</name>
<dbReference type="PANTHER" id="PTHR46585:SF1">
    <property type="entry name" value="CHROMO DOMAIN-CONTAINING PROTEIN"/>
    <property type="match status" value="1"/>
</dbReference>